<protein>
    <recommendedName>
        <fullName evidence="3">Solute-binding protein family 3/N-terminal domain-containing protein</fullName>
    </recommendedName>
</protein>
<dbReference type="Proteomes" id="UP001569414">
    <property type="component" value="Unassembled WGS sequence"/>
</dbReference>
<comment type="caution">
    <text evidence="1">The sequence shown here is derived from an EMBL/GenBank/DDBJ whole genome shotgun (WGS) entry which is preliminary data.</text>
</comment>
<dbReference type="Gene3D" id="3.40.190.10">
    <property type="entry name" value="Periplasmic binding protein-like II"/>
    <property type="match status" value="2"/>
</dbReference>
<evidence type="ECO:0008006" key="3">
    <source>
        <dbReference type="Google" id="ProtNLM"/>
    </source>
</evidence>
<dbReference type="RefSeq" id="WP_371844878.1">
    <property type="nucleotide sequence ID" value="NZ_JBGMEL010000027.1"/>
</dbReference>
<evidence type="ECO:0000313" key="2">
    <source>
        <dbReference type="Proteomes" id="UP001569414"/>
    </source>
</evidence>
<reference evidence="1 2" key="1">
    <citation type="submission" date="2024-08" db="EMBL/GenBank/DDBJ databases">
        <authorList>
            <person name="Ishaq N."/>
        </authorList>
    </citation>
    <scope>NUCLEOTIDE SEQUENCE [LARGE SCALE GENOMIC DNA]</scope>
    <source>
        <strain evidence="1 2">JCM 30400</strain>
    </source>
</reference>
<accession>A0ABV4NTG9</accession>
<dbReference type="SUPFAM" id="SSF53850">
    <property type="entry name" value="Periplasmic binding protein-like II"/>
    <property type="match status" value="1"/>
</dbReference>
<proteinExistence type="predicted"/>
<evidence type="ECO:0000313" key="1">
    <source>
        <dbReference type="EMBL" id="MFA0792490.1"/>
    </source>
</evidence>
<dbReference type="EMBL" id="JBGMEL010000027">
    <property type="protein sequence ID" value="MFA0792490.1"/>
    <property type="molecule type" value="Genomic_DNA"/>
</dbReference>
<organism evidence="1 2">
    <name type="scientific">Microbulbifer echini</name>
    <dbReference type="NCBI Taxonomy" id="1529067"/>
    <lineage>
        <taxon>Bacteria</taxon>
        <taxon>Pseudomonadati</taxon>
        <taxon>Pseudomonadota</taxon>
        <taxon>Gammaproteobacteria</taxon>
        <taxon>Cellvibrionales</taxon>
        <taxon>Microbulbiferaceae</taxon>
        <taxon>Microbulbifer</taxon>
    </lineage>
</organism>
<sequence length="289" mass="32576">MSYGDMGSVLWPNLLSRDLQLFAPLLSVAMQNRDLKKLFLFVILFGYASFSFAVKSSKPIELKVAIEQDAPPYVENHAALGLEVDVILKSLPGYSITFLQLGWGGIPQAMGKGMANAEANAIRHDEPNKYYYSNYYIGFLNYAISHKDKDYKIDSVSDLVGRDLIVWKNAHLVLGPEFKHLFSPDAPGRKNYVEAQNSKDQVLDFWKNPDSVIIIDKSIFMNFSIIEGHSMDKVSFHKIFLPVAKFKMAFKDKKPRDDFNKGLALLCSKGEYAKLMAKYGVPEKANVCP</sequence>
<gene>
    <name evidence="1" type="ORF">ACCI51_18280</name>
</gene>
<name>A0ABV4NTG9_9GAMM</name>
<keyword evidence="2" id="KW-1185">Reference proteome</keyword>